<evidence type="ECO:0000256" key="1">
    <source>
        <dbReference type="SAM" id="Phobius"/>
    </source>
</evidence>
<organism evidence="2 3">
    <name type="scientific">Thiomonas delicata</name>
    <name type="common">Thiomonas cuprina</name>
    <dbReference type="NCBI Taxonomy" id="364030"/>
    <lineage>
        <taxon>Bacteria</taxon>
        <taxon>Pseudomonadati</taxon>
        <taxon>Pseudomonadota</taxon>
        <taxon>Betaproteobacteria</taxon>
        <taxon>Burkholderiales</taxon>
        <taxon>Thiomonas</taxon>
    </lineage>
</organism>
<proteinExistence type="predicted"/>
<feature type="transmembrane region" description="Helical" evidence="1">
    <location>
        <begin position="34"/>
        <end position="53"/>
    </location>
</feature>
<keyword evidence="1" id="KW-0472">Membrane</keyword>
<dbReference type="AlphaFoldDB" id="A0A238D6V1"/>
<accession>A0A238D6V1</accession>
<evidence type="ECO:0000313" key="2">
    <source>
        <dbReference type="EMBL" id="SBP88949.1"/>
    </source>
</evidence>
<dbReference type="Proteomes" id="UP000214566">
    <property type="component" value="Unassembled WGS sequence"/>
</dbReference>
<protein>
    <submittedName>
        <fullName evidence="2">Uncharacterized protein</fullName>
    </submittedName>
</protein>
<dbReference type="PROSITE" id="PS51257">
    <property type="entry name" value="PROKAR_LIPOPROTEIN"/>
    <property type="match status" value="1"/>
</dbReference>
<keyword evidence="1" id="KW-0812">Transmembrane</keyword>
<dbReference type="RefSeq" id="WP_141202403.1">
    <property type="nucleotide sequence ID" value="NZ_LT592171.1"/>
</dbReference>
<evidence type="ECO:0000313" key="3">
    <source>
        <dbReference type="Proteomes" id="UP000214566"/>
    </source>
</evidence>
<sequence>MKIKISIFHWLGIAAGAAMVALSVYACIEGGSSGLLTIPVAIFGGLGGWMAWLDMSAEPPRVSWRLVGLSHAGMAC</sequence>
<gene>
    <name evidence="2" type="ORF">THIARS_70569</name>
</gene>
<keyword evidence="3" id="KW-1185">Reference proteome</keyword>
<feature type="transmembrane region" description="Helical" evidence="1">
    <location>
        <begin position="7"/>
        <end position="28"/>
    </location>
</feature>
<dbReference type="EMBL" id="FLMQ01000056">
    <property type="protein sequence ID" value="SBP88949.1"/>
    <property type="molecule type" value="Genomic_DNA"/>
</dbReference>
<reference evidence="2 3" key="1">
    <citation type="submission" date="2016-06" db="EMBL/GenBank/DDBJ databases">
        <authorList>
            <person name="Kjaerup R.B."/>
            <person name="Dalgaard T.S."/>
            <person name="Juul-Madsen H.R."/>
        </authorList>
    </citation>
    <scope>NUCLEOTIDE SEQUENCE [LARGE SCALE GENOMIC DNA]</scope>
    <source>
        <strain evidence="2 3">DSM 16361</strain>
    </source>
</reference>
<keyword evidence="1" id="KW-1133">Transmembrane helix</keyword>
<name>A0A238D6V1_THIDL</name>